<name>A0A839NCP9_9MICO</name>
<evidence type="ECO:0000256" key="5">
    <source>
        <dbReference type="SAM" id="SignalP"/>
    </source>
</evidence>
<feature type="signal peptide" evidence="5">
    <location>
        <begin position="1"/>
        <end position="34"/>
    </location>
</feature>
<reference evidence="7 8" key="1">
    <citation type="submission" date="2020-08" db="EMBL/GenBank/DDBJ databases">
        <title>Sequencing the genomes of 1000 actinobacteria strains.</title>
        <authorList>
            <person name="Klenk H.-P."/>
        </authorList>
    </citation>
    <scope>NUCLEOTIDE SEQUENCE [LARGE SCALE GENOMIC DNA]</scope>
    <source>
        <strain evidence="7 8">DSM 105369</strain>
    </source>
</reference>
<dbReference type="EMBL" id="JACHVQ010000001">
    <property type="protein sequence ID" value="MBB2892481.1"/>
    <property type="molecule type" value="Genomic_DNA"/>
</dbReference>
<dbReference type="Proteomes" id="UP000559182">
    <property type="component" value="Unassembled WGS sequence"/>
</dbReference>
<dbReference type="GO" id="GO:0030288">
    <property type="term" value="C:outer membrane-bounded periplasmic space"/>
    <property type="evidence" value="ECO:0007669"/>
    <property type="project" value="TreeGrafter"/>
</dbReference>
<keyword evidence="4 5" id="KW-0732">Signal</keyword>
<keyword evidence="8" id="KW-1185">Reference proteome</keyword>
<evidence type="ECO:0000256" key="2">
    <source>
        <dbReference type="ARBA" id="ARBA00008814"/>
    </source>
</evidence>
<dbReference type="PANTHER" id="PTHR30532:SF24">
    <property type="entry name" value="FERRIC ENTEROBACTIN-BINDING PERIPLASMIC PROTEIN FEPB"/>
    <property type="match status" value="1"/>
</dbReference>
<dbReference type="InterPro" id="IPR002491">
    <property type="entry name" value="ABC_transptr_periplasmic_BD"/>
</dbReference>
<dbReference type="PROSITE" id="PS51318">
    <property type="entry name" value="TAT"/>
    <property type="match status" value="1"/>
</dbReference>
<dbReference type="PROSITE" id="PS50983">
    <property type="entry name" value="FE_B12_PBP"/>
    <property type="match status" value="1"/>
</dbReference>
<proteinExistence type="inferred from homology"/>
<dbReference type="InterPro" id="IPR006311">
    <property type="entry name" value="TAT_signal"/>
</dbReference>
<dbReference type="PANTHER" id="PTHR30532">
    <property type="entry name" value="IRON III DICITRATE-BINDING PERIPLASMIC PROTEIN"/>
    <property type="match status" value="1"/>
</dbReference>
<protein>
    <submittedName>
        <fullName evidence="7">Iron complex transport system substrate-binding protein</fullName>
    </submittedName>
</protein>
<evidence type="ECO:0000259" key="6">
    <source>
        <dbReference type="PROSITE" id="PS50983"/>
    </source>
</evidence>
<sequence length="346" mass="36231">MDSITNAPLSRRAALGAGLAGAAALLAACGSSSSAGSGASGPATAAGSAGDTAWKPVSVKHAFGTTTVEKQPTRIVTVGVTEQDFVLALGVKPVGVTDWYGDQPYAMWPWARAANGDNKPKLLKTDDGFQFTEIAKLQPDLIIGTNSGMTSEDYGKLSKLAPTVPQASTKKGYFAPWYDMLATIGTSMGKSQEATALRSSIKAKFSTAAADHPKFKGTKAIFLQNAVSDGSLIAYPEGLGTEFLADLGFEVPSDIDKYVREGEQAYIPVEQIHVLNSAEVLIWATEKPSDLAALQKVPGFSNLDAVKSGRSVYTGGELSGAIYFSSPLSLPYVVDKLTPKLTKALA</sequence>
<dbReference type="Pfam" id="PF01497">
    <property type="entry name" value="Peripla_BP_2"/>
    <property type="match status" value="1"/>
</dbReference>
<evidence type="ECO:0000256" key="3">
    <source>
        <dbReference type="ARBA" id="ARBA00022448"/>
    </source>
</evidence>
<feature type="domain" description="Fe/B12 periplasmic-binding" evidence="6">
    <location>
        <begin position="74"/>
        <end position="345"/>
    </location>
</feature>
<evidence type="ECO:0000313" key="8">
    <source>
        <dbReference type="Proteomes" id="UP000559182"/>
    </source>
</evidence>
<dbReference type="InterPro" id="IPR051313">
    <property type="entry name" value="Bact_iron-sidero_bind"/>
</dbReference>
<dbReference type="AlphaFoldDB" id="A0A839NCP9"/>
<dbReference type="SUPFAM" id="SSF53807">
    <property type="entry name" value="Helical backbone' metal receptor"/>
    <property type="match status" value="1"/>
</dbReference>
<accession>A0A839NCP9</accession>
<comment type="caution">
    <text evidence="7">The sequence shown here is derived from an EMBL/GenBank/DDBJ whole genome shotgun (WGS) entry which is preliminary data.</text>
</comment>
<keyword evidence="3" id="KW-0813">Transport</keyword>
<dbReference type="Gene3D" id="3.40.50.1980">
    <property type="entry name" value="Nitrogenase molybdenum iron protein domain"/>
    <property type="match status" value="2"/>
</dbReference>
<organism evidence="7 8">
    <name type="scientific">Flexivirga oryzae</name>
    <dbReference type="NCBI Taxonomy" id="1794944"/>
    <lineage>
        <taxon>Bacteria</taxon>
        <taxon>Bacillati</taxon>
        <taxon>Actinomycetota</taxon>
        <taxon>Actinomycetes</taxon>
        <taxon>Micrococcales</taxon>
        <taxon>Dermacoccaceae</taxon>
        <taxon>Flexivirga</taxon>
    </lineage>
</organism>
<gene>
    <name evidence="7" type="ORF">FHU39_002465</name>
</gene>
<dbReference type="GO" id="GO:1901678">
    <property type="term" value="P:iron coordination entity transport"/>
    <property type="evidence" value="ECO:0007669"/>
    <property type="project" value="UniProtKB-ARBA"/>
</dbReference>
<evidence type="ECO:0000313" key="7">
    <source>
        <dbReference type="EMBL" id="MBB2892481.1"/>
    </source>
</evidence>
<comment type="subcellular location">
    <subcellularLocation>
        <location evidence="1">Cell envelope</location>
    </subcellularLocation>
</comment>
<evidence type="ECO:0000256" key="4">
    <source>
        <dbReference type="ARBA" id="ARBA00022729"/>
    </source>
</evidence>
<feature type="chain" id="PRO_5039614262" evidence="5">
    <location>
        <begin position="35"/>
        <end position="346"/>
    </location>
</feature>
<dbReference type="RefSeq" id="WP_183320637.1">
    <property type="nucleotide sequence ID" value="NZ_JACHVQ010000001.1"/>
</dbReference>
<comment type="similarity">
    <text evidence="2">Belongs to the bacterial solute-binding protein 8 family.</text>
</comment>
<evidence type="ECO:0000256" key="1">
    <source>
        <dbReference type="ARBA" id="ARBA00004196"/>
    </source>
</evidence>